<proteinExistence type="predicted"/>
<evidence type="ECO:0000256" key="1">
    <source>
        <dbReference type="SAM" id="SignalP"/>
    </source>
</evidence>
<feature type="signal peptide" evidence="1">
    <location>
        <begin position="1"/>
        <end position="21"/>
    </location>
</feature>
<keyword evidence="3" id="KW-1185">Reference proteome</keyword>
<gene>
    <name evidence="2" type="ORF">ACFP1M_06065</name>
</gene>
<name>A0ABW1UAS5_9LACO</name>
<sequence>MQLKRFVMAVAVTLGVTGAVAATASTADAAKSNVNPGFRQYKTMPKALRGTWQEKSYGKYKKGIKVRWTYRFKKHSYSMKMDFKGGHKKSKTINFSKKEIGGMYYDKKHKTYDVYPGGNKVPKSKLPYAAYMTLKPVRHSGKKALALYPIGGKKITYLYWK</sequence>
<accession>A0ABW1UAS5</accession>
<dbReference type="Proteomes" id="UP001596258">
    <property type="component" value="Unassembled WGS sequence"/>
</dbReference>
<protein>
    <recommendedName>
        <fullName evidence="4">DUF4767 domain-containing protein</fullName>
    </recommendedName>
</protein>
<keyword evidence="1" id="KW-0732">Signal</keyword>
<evidence type="ECO:0000313" key="3">
    <source>
        <dbReference type="Proteomes" id="UP001596258"/>
    </source>
</evidence>
<comment type="caution">
    <text evidence="2">The sequence shown here is derived from an EMBL/GenBank/DDBJ whole genome shotgun (WGS) entry which is preliminary data.</text>
</comment>
<evidence type="ECO:0008006" key="4">
    <source>
        <dbReference type="Google" id="ProtNLM"/>
    </source>
</evidence>
<organism evidence="2 3">
    <name type="scientific">Levilactobacillus angrenensis</name>
    <dbReference type="NCBI Taxonomy" id="2486020"/>
    <lineage>
        <taxon>Bacteria</taxon>
        <taxon>Bacillati</taxon>
        <taxon>Bacillota</taxon>
        <taxon>Bacilli</taxon>
        <taxon>Lactobacillales</taxon>
        <taxon>Lactobacillaceae</taxon>
        <taxon>Levilactobacillus</taxon>
    </lineage>
</organism>
<reference evidence="3" key="1">
    <citation type="journal article" date="2019" name="Int. J. Syst. Evol. Microbiol.">
        <title>The Global Catalogue of Microorganisms (GCM) 10K type strain sequencing project: providing services to taxonomists for standard genome sequencing and annotation.</title>
        <authorList>
            <consortium name="The Broad Institute Genomics Platform"/>
            <consortium name="The Broad Institute Genome Sequencing Center for Infectious Disease"/>
            <person name="Wu L."/>
            <person name="Ma J."/>
        </authorList>
    </citation>
    <scope>NUCLEOTIDE SEQUENCE [LARGE SCALE GENOMIC DNA]</scope>
    <source>
        <strain evidence="3">CCM 8893</strain>
    </source>
</reference>
<dbReference type="RefSeq" id="WP_125574669.1">
    <property type="nucleotide sequence ID" value="NZ_JBHSSO010000016.1"/>
</dbReference>
<evidence type="ECO:0000313" key="2">
    <source>
        <dbReference type="EMBL" id="MFC6289766.1"/>
    </source>
</evidence>
<feature type="chain" id="PRO_5045653833" description="DUF4767 domain-containing protein" evidence="1">
    <location>
        <begin position="22"/>
        <end position="161"/>
    </location>
</feature>
<dbReference type="EMBL" id="JBHSSO010000016">
    <property type="protein sequence ID" value="MFC6289766.1"/>
    <property type="molecule type" value="Genomic_DNA"/>
</dbReference>